<reference evidence="2 3" key="1">
    <citation type="journal article" date="2019" name="Int. J. Syst. Evol. Microbiol.">
        <title>The Global Catalogue of Microorganisms (GCM) 10K type strain sequencing project: providing services to taxonomists for standard genome sequencing and annotation.</title>
        <authorList>
            <consortium name="The Broad Institute Genomics Platform"/>
            <consortium name="The Broad Institute Genome Sequencing Center for Infectious Disease"/>
            <person name="Wu L."/>
            <person name="Ma J."/>
        </authorList>
    </citation>
    <scope>NUCLEOTIDE SEQUENCE [LARGE SCALE GENOMIC DNA]</scope>
    <source>
        <strain evidence="2 3">JCM 6833</strain>
    </source>
</reference>
<evidence type="ECO:0000259" key="1">
    <source>
        <dbReference type="PROSITE" id="PS51186"/>
    </source>
</evidence>
<dbReference type="SUPFAM" id="SSF55729">
    <property type="entry name" value="Acyl-CoA N-acyltransferases (Nat)"/>
    <property type="match status" value="1"/>
</dbReference>
<dbReference type="Proteomes" id="UP001501509">
    <property type="component" value="Unassembled WGS sequence"/>
</dbReference>
<proteinExistence type="predicted"/>
<dbReference type="InterPro" id="IPR016181">
    <property type="entry name" value="Acyl_CoA_acyltransferase"/>
</dbReference>
<organism evidence="2 3">
    <name type="scientific">Actinomadura fulvescens</name>
    <dbReference type="NCBI Taxonomy" id="46160"/>
    <lineage>
        <taxon>Bacteria</taxon>
        <taxon>Bacillati</taxon>
        <taxon>Actinomycetota</taxon>
        <taxon>Actinomycetes</taxon>
        <taxon>Streptosporangiales</taxon>
        <taxon>Thermomonosporaceae</taxon>
        <taxon>Actinomadura</taxon>
    </lineage>
</organism>
<keyword evidence="3" id="KW-1185">Reference proteome</keyword>
<gene>
    <name evidence="2" type="ORF">GCM10010411_73180</name>
</gene>
<dbReference type="InterPro" id="IPR051908">
    <property type="entry name" value="Ribosomal_N-acetyltransferase"/>
</dbReference>
<dbReference type="PROSITE" id="PS51186">
    <property type="entry name" value="GNAT"/>
    <property type="match status" value="1"/>
</dbReference>
<name>A0ABN3QGQ9_9ACTN</name>
<protein>
    <recommendedName>
        <fullName evidence="1">N-acetyltransferase domain-containing protein</fullName>
    </recommendedName>
</protein>
<evidence type="ECO:0000313" key="3">
    <source>
        <dbReference type="Proteomes" id="UP001501509"/>
    </source>
</evidence>
<feature type="domain" description="N-acetyltransferase" evidence="1">
    <location>
        <begin position="12"/>
        <end position="176"/>
    </location>
</feature>
<dbReference type="EMBL" id="BAAATD010000012">
    <property type="protein sequence ID" value="GAA2625748.1"/>
    <property type="molecule type" value="Genomic_DNA"/>
</dbReference>
<dbReference type="RefSeq" id="WP_344547074.1">
    <property type="nucleotide sequence ID" value="NZ_BAAATD010000012.1"/>
</dbReference>
<comment type="caution">
    <text evidence="2">The sequence shown here is derived from an EMBL/GenBank/DDBJ whole genome shotgun (WGS) entry which is preliminary data.</text>
</comment>
<sequence>MQYLGPLVGDCVEMRPLSGDALAVWADGDREAVERLTGAVFPDPLVAPPLMDDALPFMRDRLLENPDEIGLWSWLCVRRATGQAVGSAGFAGPPDQDGFLVLGYAIYPSFAGAGYASQAASLLREWGLSRPGITGVRITAPVDHPASLRVAAKAGFVAVGRAHDAEAGEVVVLEAR</sequence>
<dbReference type="PANTHER" id="PTHR43441:SF6">
    <property type="entry name" value="N-ACETYLTRANSFERASE DOMAIN-CONTAINING PROTEIN"/>
    <property type="match status" value="1"/>
</dbReference>
<evidence type="ECO:0000313" key="2">
    <source>
        <dbReference type="EMBL" id="GAA2625748.1"/>
    </source>
</evidence>
<dbReference type="Gene3D" id="3.40.630.30">
    <property type="match status" value="1"/>
</dbReference>
<accession>A0ABN3QGQ9</accession>
<dbReference type="Pfam" id="PF13302">
    <property type="entry name" value="Acetyltransf_3"/>
    <property type="match status" value="1"/>
</dbReference>
<dbReference type="PANTHER" id="PTHR43441">
    <property type="entry name" value="RIBOSOMAL-PROTEIN-SERINE ACETYLTRANSFERASE"/>
    <property type="match status" value="1"/>
</dbReference>
<dbReference type="InterPro" id="IPR000182">
    <property type="entry name" value="GNAT_dom"/>
</dbReference>